<dbReference type="InterPro" id="IPR025460">
    <property type="entry name" value="DUF4280"/>
</dbReference>
<dbReference type="EMBL" id="FMMM01000070">
    <property type="protein sequence ID" value="SCQ23554.1"/>
    <property type="molecule type" value="Genomic_DNA"/>
</dbReference>
<dbReference type="Pfam" id="PF14107">
    <property type="entry name" value="DUF4280"/>
    <property type="match status" value="1"/>
</dbReference>
<protein>
    <recommendedName>
        <fullName evidence="4">DUF4280 domain-containing protein</fullName>
    </recommendedName>
</protein>
<dbReference type="Proteomes" id="UP000182057">
    <property type="component" value="Unassembled WGS sequence"/>
</dbReference>
<evidence type="ECO:0008006" key="4">
    <source>
        <dbReference type="Google" id="ProtNLM"/>
    </source>
</evidence>
<evidence type="ECO:0000313" key="3">
    <source>
        <dbReference type="Proteomes" id="UP000182057"/>
    </source>
</evidence>
<organism evidence="2 3">
    <name type="scientific">Tannerella forsythia</name>
    <name type="common">Bacteroides forsythus</name>
    <dbReference type="NCBI Taxonomy" id="28112"/>
    <lineage>
        <taxon>Bacteria</taxon>
        <taxon>Pseudomonadati</taxon>
        <taxon>Bacteroidota</taxon>
        <taxon>Bacteroidia</taxon>
        <taxon>Bacteroidales</taxon>
        <taxon>Tannerellaceae</taxon>
        <taxon>Tannerella</taxon>
    </lineage>
</organism>
<dbReference type="AlphaFoldDB" id="A0A1D3UTI7"/>
<accession>A0A1D3UTI7</accession>
<proteinExistence type="predicted"/>
<feature type="region of interest" description="Disordered" evidence="1">
    <location>
        <begin position="435"/>
        <end position="463"/>
    </location>
</feature>
<name>A0A1D3UTI7_TANFO</name>
<evidence type="ECO:0000256" key="1">
    <source>
        <dbReference type="SAM" id="MobiDB-lite"/>
    </source>
</evidence>
<evidence type="ECO:0000313" key="2">
    <source>
        <dbReference type="EMBL" id="SCQ23554.1"/>
    </source>
</evidence>
<reference evidence="2 3" key="1">
    <citation type="submission" date="2016-09" db="EMBL/GenBank/DDBJ databases">
        <authorList>
            <person name="Capua I."/>
            <person name="De Benedictis P."/>
            <person name="Joannis T."/>
            <person name="Lombin L.H."/>
            <person name="Cattoli G."/>
        </authorList>
    </citation>
    <scope>NUCLEOTIDE SEQUENCE [LARGE SCALE GENOMIC DNA]</scope>
    <source>
        <strain evidence="2 3">UB20</strain>
    </source>
</reference>
<gene>
    <name evidence="2" type="ORF">TFUB20_02104</name>
</gene>
<sequence>MVEDVDFDILPIPASLQEENVGASGIHTQEFGIFTGIEMSVSTDETVIMGEHMCTRMDKVLAVNFDPFGACACCNGSPCTAPVIDWTHVTDKIRLGGNLLLLENSELLCSLGGRIRIFYTLAAASAACGASREEERSFWSKAIDFGKGLGKGLWKGLKGTVTGVIDLGIWAGKHSLPYMLLDPAGFADQLKQDGETLKSLGNLAGKAGTWMYRNSAVNLLANPQDFLAAQQENRAMLETLADKAANMSAEEWGDFAGQVLFEVGTEVATAGGAAALTAVKVADKVVDVAKVANRVDDALDAAKALDKLDDAADIAKAADKLDDAADAAKALDKAKVPKLEPPVKNIDEFLFDYKKYRLREGEKLGDFGETIAKDYYRSLGYDEFYAVQNKSGNGVDIVARNSQTGDMVKAEVKTTQQDKLWNGGKTKEIPLSKDQRQMGGEHYTNDRLNRAANGDDGYTDGRSSEQAEMALEAQREAINNGAEVKTEKIDIYVEQNGTLRGEPQVRKW</sequence>
<dbReference type="CDD" id="cd20736">
    <property type="entry name" value="PoNe_Nuclease"/>
    <property type="match status" value="1"/>
</dbReference>
<dbReference type="OrthoDB" id="1015502at2"/>